<organism evidence="2 3">
    <name type="scientific">Winogradskyella maritima</name>
    <dbReference type="NCBI Taxonomy" id="1517766"/>
    <lineage>
        <taxon>Bacteria</taxon>
        <taxon>Pseudomonadati</taxon>
        <taxon>Bacteroidota</taxon>
        <taxon>Flavobacteriia</taxon>
        <taxon>Flavobacteriales</taxon>
        <taxon>Flavobacteriaceae</taxon>
        <taxon>Winogradskyella</taxon>
    </lineage>
</organism>
<reference evidence="3" key="1">
    <citation type="journal article" date="2019" name="Int. J. Syst. Evol. Microbiol.">
        <title>The Global Catalogue of Microorganisms (GCM) 10K type strain sequencing project: providing services to taxonomists for standard genome sequencing and annotation.</title>
        <authorList>
            <consortium name="The Broad Institute Genomics Platform"/>
            <consortium name="The Broad Institute Genome Sequencing Center for Infectious Disease"/>
            <person name="Wu L."/>
            <person name="Ma J."/>
        </authorList>
    </citation>
    <scope>NUCLEOTIDE SEQUENCE [LARGE SCALE GENOMIC DNA]</scope>
    <source>
        <strain evidence="3">CECT 8979</strain>
    </source>
</reference>
<dbReference type="InterPro" id="IPR046495">
    <property type="entry name" value="DUF6588"/>
</dbReference>
<evidence type="ECO:0000313" key="3">
    <source>
        <dbReference type="Proteomes" id="UP001595812"/>
    </source>
</evidence>
<dbReference type="EMBL" id="JBHSAT010000023">
    <property type="protein sequence ID" value="MFC3878382.1"/>
    <property type="molecule type" value="Genomic_DNA"/>
</dbReference>
<evidence type="ECO:0000256" key="1">
    <source>
        <dbReference type="SAM" id="SignalP"/>
    </source>
</evidence>
<dbReference type="Proteomes" id="UP001595812">
    <property type="component" value="Unassembled WGS sequence"/>
</dbReference>
<proteinExistence type="predicted"/>
<dbReference type="RefSeq" id="WP_386102626.1">
    <property type="nucleotide sequence ID" value="NZ_JBHSAT010000023.1"/>
</dbReference>
<protein>
    <submittedName>
        <fullName evidence="2">DUF6588 family protein</fullName>
    </submittedName>
</protein>
<comment type="caution">
    <text evidence="2">The sequence shown here is derived from an EMBL/GenBank/DDBJ whole genome shotgun (WGS) entry which is preliminary data.</text>
</comment>
<keyword evidence="3" id="KW-1185">Reference proteome</keyword>
<evidence type="ECO:0000313" key="2">
    <source>
        <dbReference type="EMBL" id="MFC3878382.1"/>
    </source>
</evidence>
<feature type="chain" id="PRO_5047185013" evidence="1">
    <location>
        <begin position="23"/>
        <end position="324"/>
    </location>
</feature>
<feature type="signal peptide" evidence="1">
    <location>
        <begin position="1"/>
        <end position="22"/>
    </location>
</feature>
<name>A0ABV8ANT1_9FLAO</name>
<dbReference type="Pfam" id="PF20230">
    <property type="entry name" value="DUF6588"/>
    <property type="match status" value="1"/>
</dbReference>
<sequence>MLPVYRRAMFLVAVLFSFSSFSQSNEDIDNVVTDLIFLSQQYINPAAEGVSIQASSAWYTSAKKRKQWHLELSVQGSVLFLPEKFKTFRLDQNDLLNLRVLSEERFVNLPTSIGGTDVLQLEGMINDDTFRFTAPEGIDEDFVSQANIQAALTFWKGTSIIVRYSPKVKVKETSYDTFGFGLHHNLSQWFMADDSDFSLSVLANYSNFNVEDTFSNINVVIGNLNSVAVQGDSYTFQINASQQLNKLSISGGAGLISGNFDYQVGGDGDLILSILNGVLENTSNSESVFKADLGLNYDLGDFSISSMLTFGNFANVTFGVNYNL</sequence>
<keyword evidence="1" id="KW-0732">Signal</keyword>
<gene>
    <name evidence="2" type="ORF">ACFOSX_14170</name>
</gene>
<accession>A0ABV8ANT1</accession>